<evidence type="ECO:0000313" key="1">
    <source>
        <dbReference type="EMBL" id="SOQ37424.1"/>
    </source>
</evidence>
<organism evidence="1">
    <name type="scientific">Spodoptera frugiperda</name>
    <name type="common">Fall armyworm</name>
    <dbReference type="NCBI Taxonomy" id="7108"/>
    <lineage>
        <taxon>Eukaryota</taxon>
        <taxon>Metazoa</taxon>
        <taxon>Ecdysozoa</taxon>
        <taxon>Arthropoda</taxon>
        <taxon>Hexapoda</taxon>
        <taxon>Insecta</taxon>
        <taxon>Pterygota</taxon>
        <taxon>Neoptera</taxon>
        <taxon>Endopterygota</taxon>
        <taxon>Lepidoptera</taxon>
        <taxon>Glossata</taxon>
        <taxon>Ditrysia</taxon>
        <taxon>Noctuoidea</taxon>
        <taxon>Noctuidae</taxon>
        <taxon>Amphipyrinae</taxon>
        <taxon>Spodoptera</taxon>
    </lineage>
</organism>
<proteinExistence type="predicted"/>
<protein>
    <submittedName>
        <fullName evidence="1">SFRICE_032036</fullName>
    </submittedName>
</protein>
<sequence length="126" mass="14057">MGEVGKRFAITEVQFIVLQSFKNTVIRKLTPLSHGGLKVSLSTLERAGKVTADNIDTVRGMRTHTLHVVKTRLGKVIGSADYYEYADLMSDFCIELIARHPKLPPKSVDDVMTAEINKWIRCARAA</sequence>
<gene>
    <name evidence="1" type="ORF">SFRICE_032036</name>
</gene>
<accession>A0A2H1VB31</accession>
<name>A0A2H1VB31_SPOFR</name>
<reference evidence="1" key="1">
    <citation type="submission" date="2016-07" db="EMBL/GenBank/DDBJ databases">
        <authorList>
            <person name="Bretaudeau A."/>
        </authorList>
    </citation>
    <scope>NUCLEOTIDE SEQUENCE</scope>
    <source>
        <strain evidence="1">Rice</strain>
        <tissue evidence="1">Whole body</tissue>
    </source>
</reference>
<dbReference type="EMBL" id="ODYU01001359">
    <property type="protein sequence ID" value="SOQ37424.1"/>
    <property type="molecule type" value="Genomic_DNA"/>
</dbReference>
<dbReference type="AlphaFoldDB" id="A0A2H1VB31"/>